<dbReference type="Gene3D" id="3.40.630.30">
    <property type="match status" value="1"/>
</dbReference>
<name>A0A346B0I9_9FIRM</name>
<keyword evidence="3" id="KW-1185">Reference proteome</keyword>
<reference evidence="2 3" key="1">
    <citation type="submission" date="2018-05" db="EMBL/GenBank/DDBJ databases">
        <title>Complete genome sequence of Megasphaera sp. AJH120T, isolated from the ceca of a chicken.</title>
        <authorList>
            <person name="Maki J."/>
            <person name="Looft T."/>
        </authorList>
    </citation>
    <scope>NUCLEOTIDE SEQUENCE [LARGE SCALE GENOMIC DNA]</scope>
    <source>
        <strain evidence="2 3">AJH120</strain>
    </source>
</reference>
<dbReference type="CDD" id="cd04301">
    <property type="entry name" value="NAT_SF"/>
    <property type="match status" value="1"/>
</dbReference>
<evidence type="ECO:0000259" key="1">
    <source>
        <dbReference type="PROSITE" id="PS51186"/>
    </source>
</evidence>
<dbReference type="RefSeq" id="WP_107195378.1">
    <property type="nucleotide sequence ID" value="NZ_CP029462.1"/>
</dbReference>
<dbReference type="EMBL" id="CP029462">
    <property type="protein sequence ID" value="AXL21632.1"/>
    <property type="molecule type" value="Genomic_DNA"/>
</dbReference>
<gene>
    <name evidence="2" type="ORF">DKB62_08655</name>
</gene>
<evidence type="ECO:0000313" key="3">
    <source>
        <dbReference type="Proteomes" id="UP000254337"/>
    </source>
</evidence>
<dbReference type="Pfam" id="PF13508">
    <property type="entry name" value="Acetyltransf_7"/>
    <property type="match status" value="1"/>
</dbReference>
<dbReference type="InterPro" id="IPR000182">
    <property type="entry name" value="GNAT_dom"/>
</dbReference>
<sequence length="148" mass="17169">MIEYKEIMDNKKKYLPLLLIADEQESAIDAYLERGRLYVMEDGGVRAVCVVTDEGEGVLEIKNLAVAPPWQRCGYGRAFVEYIRRRYRGAFHTLQVGTGDSPLTIPFYEACGFVKSHRVRNFFIDHYDHPIYEGGVRLVDMIYLRRDL</sequence>
<accession>A0A346B0I9</accession>
<organism evidence="2 3">
    <name type="scientific">Megasphaera stantonii</name>
    <dbReference type="NCBI Taxonomy" id="2144175"/>
    <lineage>
        <taxon>Bacteria</taxon>
        <taxon>Bacillati</taxon>
        <taxon>Bacillota</taxon>
        <taxon>Negativicutes</taxon>
        <taxon>Veillonellales</taxon>
        <taxon>Veillonellaceae</taxon>
        <taxon>Megasphaera</taxon>
    </lineage>
</organism>
<dbReference type="InterPro" id="IPR016181">
    <property type="entry name" value="Acyl_CoA_acyltransferase"/>
</dbReference>
<dbReference type="KEGG" id="meg:DKB62_08655"/>
<proteinExistence type="predicted"/>
<evidence type="ECO:0000313" key="2">
    <source>
        <dbReference type="EMBL" id="AXL21632.1"/>
    </source>
</evidence>
<dbReference type="PROSITE" id="PS51186">
    <property type="entry name" value="GNAT"/>
    <property type="match status" value="1"/>
</dbReference>
<dbReference type="AlphaFoldDB" id="A0A346B0I9"/>
<dbReference type="SUPFAM" id="SSF55729">
    <property type="entry name" value="Acyl-CoA N-acyltransferases (Nat)"/>
    <property type="match status" value="1"/>
</dbReference>
<protein>
    <submittedName>
        <fullName evidence="2">GNAT family N-acetyltransferase</fullName>
    </submittedName>
</protein>
<dbReference type="GO" id="GO:0016747">
    <property type="term" value="F:acyltransferase activity, transferring groups other than amino-acyl groups"/>
    <property type="evidence" value="ECO:0007669"/>
    <property type="project" value="InterPro"/>
</dbReference>
<feature type="domain" description="N-acetyltransferase" evidence="1">
    <location>
        <begin position="1"/>
        <end position="148"/>
    </location>
</feature>
<dbReference type="OrthoDB" id="9813917at2"/>
<keyword evidence="2" id="KW-0808">Transferase</keyword>
<dbReference type="Proteomes" id="UP000254337">
    <property type="component" value="Chromosome"/>
</dbReference>